<dbReference type="Pfam" id="PF00001">
    <property type="entry name" value="7tm_1"/>
    <property type="match status" value="1"/>
</dbReference>
<evidence type="ECO:0000256" key="2">
    <source>
        <dbReference type="ARBA" id="ARBA00022692"/>
    </source>
</evidence>
<dbReference type="InterPro" id="IPR017452">
    <property type="entry name" value="GPCR_Rhodpsn_7TM"/>
</dbReference>
<feature type="transmembrane region" description="Helical" evidence="5">
    <location>
        <begin position="304"/>
        <end position="323"/>
    </location>
</feature>
<dbReference type="EMBL" id="CAJNOC010001629">
    <property type="protein sequence ID" value="CAF0879695.1"/>
    <property type="molecule type" value="Genomic_DNA"/>
</dbReference>
<evidence type="ECO:0000256" key="1">
    <source>
        <dbReference type="ARBA" id="ARBA00004370"/>
    </source>
</evidence>
<protein>
    <recommendedName>
        <fullName evidence="6">G-protein coupled receptors family 1 profile domain-containing protein</fullName>
    </recommendedName>
</protein>
<dbReference type="AlphaFoldDB" id="A0A813Y2D0"/>
<dbReference type="SUPFAM" id="SSF81321">
    <property type="entry name" value="Family A G protein-coupled receptor-like"/>
    <property type="match status" value="1"/>
</dbReference>
<evidence type="ECO:0000313" key="7">
    <source>
        <dbReference type="EMBL" id="CAF0879695.1"/>
    </source>
</evidence>
<feature type="transmembrane region" description="Helical" evidence="5">
    <location>
        <begin position="23"/>
        <end position="45"/>
    </location>
</feature>
<gene>
    <name evidence="7" type="ORF">OXX778_LOCUS10350</name>
</gene>
<dbReference type="PROSITE" id="PS00237">
    <property type="entry name" value="G_PROTEIN_RECEP_F1_1"/>
    <property type="match status" value="1"/>
</dbReference>
<sequence>MSGSISENEYISNINKISNSISFIYLVIIIPFGFIANCVSIWIYLRPNLNKKSNTGFLYLCLSIMNIISLLNYAFIVRSRNLFGYTIDVTCGVDDYIRRNIFNATSWIQALISFDRFLFIFFPAKNKLFSQKKYLFMLMGCIMCFILITNSTNLISNSVISISFNNLTNQTVISESCVQTKIVSLATDFIAILMRLYIPFLIMVILNLLVIKKLYRTKKRVKKSTSNTILIQVTTSSKNLVSNGQRTFSNKEYKFVFATITMDLVFWIFYAPVSINLTLSIVNTFTRIFTQRVPAANYSLYSNLSQLMAFTYHSVAIFMYLAFNQHFRAEFLALFKLNSILPKWLSRPSSDVKPTRATNSVQFSLN</sequence>
<keyword evidence="3 5" id="KW-1133">Transmembrane helix</keyword>
<dbReference type="GO" id="GO:0004930">
    <property type="term" value="F:G protein-coupled receptor activity"/>
    <property type="evidence" value="ECO:0007669"/>
    <property type="project" value="InterPro"/>
</dbReference>
<evidence type="ECO:0000259" key="6">
    <source>
        <dbReference type="PROSITE" id="PS50262"/>
    </source>
</evidence>
<evidence type="ECO:0000256" key="5">
    <source>
        <dbReference type="SAM" id="Phobius"/>
    </source>
</evidence>
<dbReference type="InterPro" id="IPR000276">
    <property type="entry name" value="GPCR_Rhodpsn"/>
</dbReference>
<proteinExistence type="predicted"/>
<name>A0A813Y2D0_9BILA</name>
<feature type="transmembrane region" description="Helical" evidence="5">
    <location>
        <begin position="57"/>
        <end position="76"/>
    </location>
</feature>
<dbReference type="PROSITE" id="PS50262">
    <property type="entry name" value="G_PROTEIN_RECEP_F1_2"/>
    <property type="match status" value="1"/>
</dbReference>
<evidence type="ECO:0000256" key="4">
    <source>
        <dbReference type="ARBA" id="ARBA00023136"/>
    </source>
</evidence>
<dbReference type="OrthoDB" id="10431203at2759"/>
<dbReference type="Proteomes" id="UP000663879">
    <property type="component" value="Unassembled WGS sequence"/>
</dbReference>
<feature type="transmembrane region" description="Helical" evidence="5">
    <location>
        <begin position="189"/>
        <end position="210"/>
    </location>
</feature>
<dbReference type="PANTHER" id="PTHR46641:SF8">
    <property type="entry name" value="G-PROTEIN COUPLED RECEPTORS FAMILY 1 PROFILE DOMAIN-CONTAINING PROTEIN"/>
    <property type="match status" value="1"/>
</dbReference>
<comment type="caution">
    <text evidence="7">The sequence shown here is derived from an EMBL/GenBank/DDBJ whole genome shotgun (WGS) entry which is preliminary data.</text>
</comment>
<keyword evidence="4 5" id="KW-0472">Membrane</keyword>
<accession>A0A813Y2D0</accession>
<dbReference type="GO" id="GO:0016020">
    <property type="term" value="C:membrane"/>
    <property type="evidence" value="ECO:0007669"/>
    <property type="project" value="UniProtKB-SubCell"/>
</dbReference>
<feature type="transmembrane region" description="Helical" evidence="5">
    <location>
        <begin position="134"/>
        <end position="155"/>
    </location>
</feature>
<organism evidence="7 8">
    <name type="scientific">Brachionus calyciflorus</name>
    <dbReference type="NCBI Taxonomy" id="104777"/>
    <lineage>
        <taxon>Eukaryota</taxon>
        <taxon>Metazoa</taxon>
        <taxon>Spiralia</taxon>
        <taxon>Gnathifera</taxon>
        <taxon>Rotifera</taxon>
        <taxon>Eurotatoria</taxon>
        <taxon>Monogononta</taxon>
        <taxon>Pseudotrocha</taxon>
        <taxon>Ploima</taxon>
        <taxon>Brachionidae</taxon>
        <taxon>Brachionus</taxon>
    </lineage>
</organism>
<feature type="domain" description="G-protein coupled receptors family 1 profile" evidence="6">
    <location>
        <begin position="36"/>
        <end position="320"/>
    </location>
</feature>
<reference evidence="7" key="1">
    <citation type="submission" date="2021-02" db="EMBL/GenBank/DDBJ databases">
        <authorList>
            <person name="Nowell W R."/>
        </authorList>
    </citation>
    <scope>NUCLEOTIDE SEQUENCE</scope>
    <source>
        <strain evidence="7">Ploen Becks lab</strain>
    </source>
</reference>
<evidence type="ECO:0000313" key="8">
    <source>
        <dbReference type="Proteomes" id="UP000663879"/>
    </source>
</evidence>
<comment type="subcellular location">
    <subcellularLocation>
        <location evidence="1">Membrane</location>
    </subcellularLocation>
</comment>
<keyword evidence="8" id="KW-1185">Reference proteome</keyword>
<dbReference type="InterPro" id="IPR052954">
    <property type="entry name" value="GPCR-Ligand_Int"/>
</dbReference>
<dbReference type="Gene3D" id="1.20.1070.10">
    <property type="entry name" value="Rhodopsin 7-helix transmembrane proteins"/>
    <property type="match status" value="1"/>
</dbReference>
<dbReference type="PANTHER" id="PTHR46641">
    <property type="entry name" value="FMRFAMIDE RECEPTOR-RELATED"/>
    <property type="match status" value="1"/>
</dbReference>
<keyword evidence="2 5" id="KW-0812">Transmembrane</keyword>
<evidence type="ECO:0000256" key="3">
    <source>
        <dbReference type="ARBA" id="ARBA00022989"/>
    </source>
</evidence>